<sequence length="65" mass="6932">MMVSVPLVAVLGAVAFVAWRYMGLRVWHAAACLLFGFFLAATSAAPEIDRLVAGIVAWLTGSLPR</sequence>
<evidence type="ECO:0000256" key="1">
    <source>
        <dbReference type="SAM" id="Phobius"/>
    </source>
</evidence>
<accession>A0ABR7M1C8</accession>
<evidence type="ECO:0000313" key="3">
    <source>
        <dbReference type="Proteomes" id="UP000805614"/>
    </source>
</evidence>
<keyword evidence="1" id="KW-1133">Transmembrane helix</keyword>
<keyword evidence="3" id="KW-1185">Reference proteome</keyword>
<dbReference type="EMBL" id="JABVEC010000050">
    <property type="protein sequence ID" value="MBC6470874.1"/>
    <property type="molecule type" value="Genomic_DNA"/>
</dbReference>
<protein>
    <submittedName>
        <fullName evidence="2">Uncharacterized protein</fullName>
    </submittedName>
</protein>
<feature type="transmembrane region" description="Helical" evidence="1">
    <location>
        <begin position="25"/>
        <end position="45"/>
    </location>
</feature>
<gene>
    <name evidence="2" type="ORF">HKK74_36105</name>
</gene>
<reference evidence="2 3" key="1">
    <citation type="submission" date="2020-06" db="EMBL/GenBank/DDBJ databases">
        <title>Actinomadura xiongansis sp. nov., isolated from soil of Baiyangdian.</title>
        <authorList>
            <person name="Zhang X."/>
        </authorList>
    </citation>
    <scope>NUCLEOTIDE SEQUENCE [LARGE SCALE GENOMIC DNA]</scope>
    <source>
        <strain evidence="2 3">HBUM206468</strain>
    </source>
</reference>
<evidence type="ECO:0000313" key="2">
    <source>
        <dbReference type="EMBL" id="MBC6470874.1"/>
    </source>
</evidence>
<keyword evidence="1" id="KW-0472">Membrane</keyword>
<name>A0ABR7M1C8_9ACTN</name>
<keyword evidence="1" id="KW-0812">Transmembrane</keyword>
<comment type="caution">
    <text evidence="2">The sequence shown here is derived from an EMBL/GenBank/DDBJ whole genome shotgun (WGS) entry which is preliminary data.</text>
</comment>
<organism evidence="2 3">
    <name type="scientific">Actinomadura alba</name>
    <dbReference type="NCBI Taxonomy" id="406431"/>
    <lineage>
        <taxon>Bacteria</taxon>
        <taxon>Bacillati</taxon>
        <taxon>Actinomycetota</taxon>
        <taxon>Actinomycetes</taxon>
        <taxon>Streptosporangiales</taxon>
        <taxon>Thermomonosporaceae</taxon>
        <taxon>Actinomadura</taxon>
    </lineage>
</organism>
<proteinExistence type="predicted"/>
<dbReference type="Proteomes" id="UP000805614">
    <property type="component" value="Unassembled WGS sequence"/>
</dbReference>